<proteinExistence type="predicted"/>
<sequence>MKRILTIQDISCVGKCSLTVALPIISAMGIEAAILPTAVLSTHTGFKNFTFCDLTDEIDKIKTAWRAENIGFDGIYTGFLGSFLQLEKMAEIFDEFGKNSPILVDPCMGDNGKLYSIFDLKFAAAMGELCKKADIITPNLTEACFLTSTKYPQNGYDSDFVGELLDKLKAFGNKKIVLKGISYDEKTCGVFGFDRDKNELTSYFHELVPQRFHGTGDMFASALFSKIVLGDNLENAIKTAANFVLDAIKCTLANESRNWYGVDFESALPNLIKNL</sequence>
<dbReference type="SUPFAM" id="SSF53613">
    <property type="entry name" value="Ribokinase-like"/>
    <property type="match status" value="1"/>
</dbReference>
<dbReference type="InterPro" id="IPR013749">
    <property type="entry name" value="PM/HMP-P_kinase-1"/>
</dbReference>
<dbReference type="NCBIfam" id="NF005491">
    <property type="entry name" value="PRK07105.1"/>
    <property type="match status" value="1"/>
</dbReference>
<dbReference type="Gene3D" id="3.40.1190.20">
    <property type="match status" value="1"/>
</dbReference>
<reference evidence="7" key="1">
    <citation type="submission" date="2022-08" db="EMBL/GenBank/DDBJ databases">
        <authorList>
            <person name="Wang H."/>
        </authorList>
    </citation>
    <scope>NUCLEOTIDE SEQUENCE</scope>
    <source>
        <strain evidence="7">PS10</strain>
    </source>
</reference>
<dbReference type="RefSeq" id="WP_284938642.1">
    <property type="nucleotide sequence ID" value="NZ_JANURM010000026.1"/>
</dbReference>
<dbReference type="CDD" id="cd01173">
    <property type="entry name" value="pyridoxal_pyridoxamine_kinase"/>
    <property type="match status" value="1"/>
</dbReference>
<evidence type="ECO:0000256" key="4">
    <source>
        <dbReference type="ARBA" id="ARBA00022777"/>
    </source>
</evidence>
<evidence type="ECO:0000256" key="5">
    <source>
        <dbReference type="ARBA" id="ARBA00022840"/>
    </source>
</evidence>
<keyword evidence="3" id="KW-0547">Nucleotide-binding</keyword>
<dbReference type="Proteomes" id="UP001173801">
    <property type="component" value="Unassembled WGS sequence"/>
</dbReference>
<gene>
    <name evidence="7" type="ORF">NYG85_11040</name>
</gene>
<dbReference type="EC" id="2.7.1.35" evidence="1"/>
<feature type="domain" description="Pyridoxamine kinase/Phosphomethylpyrimidine kinase" evidence="6">
    <location>
        <begin position="26"/>
        <end position="253"/>
    </location>
</feature>
<dbReference type="PANTHER" id="PTHR10534">
    <property type="entry name" value="PYRIDOXAL KINASE"/>
    <property type="match status" value="1"/>
</dbReference>
<evidence type="ECO:0000259" key="6">
    <source>
        <dbReference type="Pfam" id="PF08543"/>
    </source>
</evidence>
<evidence type="ECO:0000313" key="7">
    <source>
        <dbReference type="EMBL" id="MDL0089890.1"/>
    </source>
</evidence>
<name>A0ABT7HSM9_9BACT</name>
<dbReference type="PANTHER" id="PTHR10534:SF2">
    <property type="entry name" value="PYRIDOXAL KINASE"/>
    <property type="match status" value="1"/>
</dbReference>
<evidence type="ECO:0000256" key="2">
    <source>
        <dbReference type="ARBA" id="ARBA00022679"/>
    </source>
</evidence>
<dbReference type="InterPro" id="IPR004625">
    <property type="entry name" value="PyrdxlKinase"/>
</dbReference>
<organism evidence="7 8">
    <name type="scientific">Campylobacter gastrosuis</name>
    <dbReference type="NCBI Taxonomy" id="2974576"/>
    <lineage>
        <taxon>Bacteria</taxon>
        <taxon>Pseudomonadati</taxon>
        <taxon>Campylobacterota</taxon>
        <taxon>Epsilonproteobacteria</taxon>
        <taxon>Campylobacterales</taxon>
        <taxon>Campylobacteraceae</taxon>
        <taxon>Campylobacter</taxon>
    </lineage>
</organism>
<dbReference type="GO" id="GO:0008478">
    <property type="term" value="F:pyridoxal kinase activity"/>
    <property type="evidence" value="ECO:0007669"/>
    <property type="project" value="UniProtKB-EC"/>
</dbReference>
<evidence type="ECO:0000256" key="3">
    <source>
        <dbReference type="ARBA" id="ARBA00022741"/>
    </source>
</evidence>
<keyword evidence="2 7" id="KW-0808">Transferase</keyword>
<dbReference type="EMBL" id="JANURM010000026">
    <property type="protein sequence ID" value="MDL0089890.1"/>
    <property type="molecule type" value="Genomic_DNA"/>
</dbReference>
<keyword evidence="4 7" id="KW-0418">Kinase</keyword>
<accession>A0ABT7HSM9</accession>
<dbReference type="InterPro" id="IPR029056">
    <property type="entry name" value="Ribokinase-like"/>
</dbReference>
<reference evidence="7" key="2">
    <citation type="journal article" date="2023" name="Microorganisms">
        <title>Isolation and Genomic Characteristics of Cat-Borne Campylobacter felis sp. nov. and Sheep-Borne Campylobacter ovis sp. nov.</title>
        <authorList>
            <person name="Wang H."/>
            <person name="Li Y."/>
            <person name="Gu Y."/>
            <person name="Zhou G."/>
            <person name="Chen X."/>
            <person name="Zhang X."/>
            <person name="Shao Z."/>
            <person name="Zhang J."/>
            <person name="Zhang M."/>
        </authorList>
    </citation>
    <scope>NUCLEOTIDE SEQUENCE</scope>
    <source>
        <strain evidence="7">PS10</strain>
    </source>
</reference>
<keyword evidence="5" id="KW-0067">ATP-binding</keyword>
<evidence type="ECO:0000313" key="8">
    <source>
        <dbReference type="Proteomes" id="UP001173801"/>
    </source>
</evidence>
<keyword evidence="8" id="KW-1185">Reference proteome</keyword>
<evidence type="ECO:0000256" key="1">
    <source>
        <dbReference type="ARBA" id="ARBA00012104"/>
    </source>
</evidence>
<protein>
    <recommendedName>
        <fullName evidence="1">pyridoxal kinase</fullName>
        <ecNumber evidence="1">2.7.1.35</ecNumber>
    </recommendedName>
</protein>
<comment type="caution">
    <text evidence="7">The sequence shown here is derived from an EMBL/GenBank/DDBJ whole genome shotgun (WGS) entry which is preliminary data.</text>
</comment>
<dbReference type="Pfam" id="PF08543">
    <property type="entry name" value="Phos_pyr_kin"/>
    <property type="match status" value="1"/>
</dbReference>